<dbReference type="InterPro" id="IPR050342">
    <property type="entry name" value="HMGB"/>
</dbReference>
<comment type="subcellular location">
    <subcellularLocation>
        <location evidence="1">Chromosome</location>
    </subcellularLocation>
</comment>
<feature type="region of interest" description="Disordered" evidence="9">
    <location>
        <begin position="162"/>
        <end position="208"/>
    </location>
</feature>
<dbReference type="HOGENOM" id="CLU_082854_0_0_1"/>
<dbReference type="PRINTS" id="PR00886">
    <property type="entry name" value="HIGHMOBLTY12"/>
</dbReference>
<feature type="DNA-binding region" description="HMG box" evidence="8">
    <location>
        <begin position="11"/>
        <end position="79"/>
    </location>
</feature>
<feature type="domain" description="HMG box" evidence="10">
    <location>
        <begin position="96"/>
        <end position="143"/>
    </location>
</feature>
<evidence type="ECO:0000256" key="2">
    <source>
        <dbReference type="ARBA" id="ARBA00008774"/>
    </source>
</evidence>
<dbReference type="GO" id="GO:0006357">
    <property type="term" value="P:regulation of transcription by RNA polymerase II"/>
    <property type="evidence" value="ECO:0007669"/>
    <property type="project" value="TreeGrafter"/>
</dbReference>
<dbReference type="EMBL" id="AEYP01072196">
    <property type="status" value="NOT_ANNOTATED_CDS"/>
    <property type="molecule type" value="Genomic_DNA"/>
</dbReference>
<evidence type="ECO:0000256" key="6">
    <source>
        <dbReference type="ARBA" id="ARBA00023125"/>
    </source>
</evidence>
<dbReference type="STRING" id="9669.ENSMPUP00000000117"/>
<dbReference type="PANTHER" id="PTHR48112">
    <property type="entry name" value="HIGH MOBILITY GROUP PROTEIN DSP1"/>
    <property type="match status" value="1"/>
</dbReference>
<protein>
    <recommendedName>
        <fullName evidence="10">HMG box domain-containing protein</fullName>
    </recommendedName>
</protein>
<dbReference type="eggNOG" id="KOG0381">
    <property type="taxonomic scope" value="Eukaryota"/>
</dbReference>
<dbReference type="InterPro" id="IPR036910">
    <property type="entry name" value="HMG_box_dom_sf"/>
</dbReference>
<feature type="compositionally biased region" description="Basic and acidic residues" evidence="9">
    <location>
        <begin position="162"/>
        <end position="173"/>
    </location>
</feature>
<feature type="domain" description="HMG box" evidence="10">
    <location>
        <begin position="11"/>
        <end position="79"/>
    </location>
</feature>
<feature type="compositionally biased region" description="Basic residues" evidence="9">
    <location>
        <begin position="175"/>
        <end position="184"/>
    </location>
</feature>
<sequence length="208" mass="23574">MGNGDPKKLRGKRSSYAFFVQTCQKEHKKKHPEASVNFSEFSKKCSGIGKTTSAKDKGKFEDMAKADKAHNKREMKICISPKGETKKKFRDPNNAPKRPPSALSLICSEYHPKIKGEHPSLSISDVAKKLGEMWNQTTTTNKQLHGKKLLSGRKNGKRILLHTELKEKPDAAKNRVVKAKKKKQAKETRGGRQDEEDEEEKEDEEEDE</sequence>
<dbReference type="Gene3D" id="1.10.30.10">
    <property type="entry name" value="High mobility group box domain"/>
    <property type="match status" value="2"/>
</dbReference>
<dbReference type="CDD" id="cd21978">
    <property type="entry name" value="HMG-box_HMGB_rpt1"/>
    <property type="match status" value="1"/>
</dbReference>
<evidence type="ECO:0000256" key="9">
    <source>
        <dbReference type="SAM" id="MobiDB-lite"/>
    </source>
</evidence>
<feature type="compositionally biased region" description="Basic and acidic residues" evidence="9">
    <location>
        <begin position="53"/>
        <end position="76"/>
    </location>
</feature>
<dbReference type="GO" id="GO:0006259">
    <property type="term" value="P:DNA metabolic process"/>
    <property type="evidence" value="ECO:0007669"/>
    <property type="project" value="UniProtKB-ARBA"/>
</dbReference>
<keyword evidence="4" id="KW-0145">Chemotaxis</keyword>
<proteinExistence type="inferred from homology"/>
<keyword evidence="6 8" id="KW-0238">DNA-binding</keyword>
<dbReference type="InParanoid" id="M3XM17"/>
<feature type="compositionally biased region" description="Basic residues" evidence="9">
    <location>
        <begin position="144"/>
        <end position="156"/>
    </location>
</feature>
<dbReference type="SMART" id="SM00398">
    <property type="entry name" value="HMG"/>
    <property type="match status" value="2"/>
</dbReference>
<dbReference type="AlphaFoldDB" id="M3XM17"/>
<dbReference type="SUPFAM" id="SSF47095">
    <property type="entry name" value="HMG-box"/>
    <property type="match status" value="2"/>
</dbReference>
<organism evidence="11">
    <name type="scientific">Mustela putorius furo</name>
    <name type="common">European domestic ferret</name>
    <name type="synonym">Mustela furo</name>
    <dbReference type="NCBI Taxonomy" id="9669"/>
    <lineage>
        <taxon>Eukaryota</taxon>
        <taxon>Metazoa</taxon>
        <taxon>Chordata</taxon>
        <taxon>Craniata</taxon>
        <taxon>Vertebrata</taxon>
        <taxon>Euteleostomi</taxon>
        <taxon>Mammalia</taxon>
        <taxon>Eutheria</taxon>
        <taxon>Laurasiatheria</taxon>
        <taxon>Carnivora</taxon>
        <taxon>Caniformia</taxon>
        <taxon>Musteloidea</taxon>
        <taxon>Mustelidae</taxon>
        <taxon>Mustelinae</taxon>
        <taxon>Mustela</taxon>
    </lineage>
</organism>
<feature type="region of interest" description="Disordered" evidence="9">
    <location>
        <begin position="137"/>
        <end position="156"/>
    </location>
</feature>
<evidence type="ECO:0000256" key="5">
    <source>
        <dbReference type="ARBA" id="ARBA00022737"/>
    </source>
</evidence>
<dbReference type="GO" id="GO:0005694">
    <property type="term" value="C:chromosome"/>
    <property type="evidence" value="ECO:0007669"/>
    <property type="project" value="UniProtKB-SubCell"/>
</dbReference>
<evidence type="ECO:0000259" key="10">
    <source>
        <dbReference type="PROSITE" id="PS50118"/>
    </source>
</evidence>
<dbReference type="InterPro" id="IPR009071">
    <property type="entry name" value="HMG_box_dom"/>
</dbReference>
<keyword evidence="3" id="KW-0158">Chromosome</keyword>
<keyword evidence="7 8" id="KW-0539">Nucleus</keyword>
<dbReference type="Ensembl" id="ENSMPUT00000000121.1">
    <property type="protein sequence ID" value="ENSMPUP00000000117.1"/>
    <property type="gene ID" value="ENSMPUG00000000121.1"/>
</dbReference>
<evidence type="ECO:0000256" key="4">
    <source>
        <dbReference type="ARBA" id="ARBA00022500"/>
    </source>
</evidence>
<evidence type="ECO:0000256" key="7">
    <source>
        <dbReference type="ARBA" id="ARBA00023242"/>
    </source>
</evidence>
<dbReference type="Pfam" id="PF09011">
    <property type="entry name" value="HMG_box_2"/>
    <property type="match status" value="1"/>
</dbReference>
<dbReference type="GO" id="GO:0006935">
    <property type="term" value="P:chemotaxis"/>
    <property type="evidence" value="ECO:0007669"/>
    <property type="project" value="UniProtKB-KW"/>
</dbReference>
<accession>M3XM17</accession>
<feature type="compositionally biased region" description="Acidic residues" evidence="9">
    <location>
        <begin position="194"/>
        <end position="208"/>
    </location>
</feature>
<dbReference type="GO" id="GO:0005634">
    <property type="term" value="C:nucleus"/>
    <property type="evidence" value="ECO:0007669"/>
    <property type="project" value="UniProtKB-UniRule"/>
</dbReference>
<dbReference type="GO" id="GO:0008301">
    <property type="term" value="F:DNA binding, bending"/>
    <property type="evidence" value="ECO:0007669"/>
    <property type="project" value="UniProtKB-ARBA"/>
</dbReference>
<dbReference type="PROSITE" id="PS50118">
    <property type="entry name" value="HMG_BOX_2"/>
    <property type="match status" value="2"/>
</dbReference>
<evidence type="ECO:0000256" key="8">
    <source>
        <dbReference type="PROSITE-ProRule" id="PRU00267"/>
    </source>
</evidence>
<keyword evidence="5" id="KW-0677">Repeat</keyword>
<feature type="region of interest" description="Disordered" evidence="9">
    <location>
        <begin position="45"/>
        <end position="102"/>
    </location>
</feature>
<dbReference type="PANTHER" id="PTHR48112:SF12">
    <property type="entry name" value="HIGH MOBILITY GROUP PROTEIN B1-LIKE 1-RELATED"/>
    <property type="match status" value="1"/>
</dbReference>
<evidence type="ECO:0000313" key="11">
    <source>
        <dbReference type="Ensembl" id="ENSMPUP00000000117.1"/>
    </source>
</evidence>
<dbReference type="FunFam" id="1.10.30.10:FF:000006">
    <property type="entry name" value="High mobility group protein B1"/>
    <property type="match status" value="1"/>
</dbReference>
<evidence type="ECO:0000256" key="3">
    <source>
        <dbReference type="ARBA" id="ARBA00022454"/>
    </source>
</evidence>
<evidence type="ECO:0000256" key="1">
    <source>
        <dbReference type="ARBA" id="ARBA00004286"/>
    </source>
</evidence>
<feature type="DNA-binding region" description="HMG box" evidence="8">
    <location>
        <begin position="96"/>
        <end position="143"/>
    </location>
</feature>
<comment type="similarity">
    <text evidence="2">Belongs to the HMGB family.</text>
</comment>
<name>M3XM17_MUSPF</name>
<dbReference type="Pfam" id="PF00505">
    <property type="entry name" value="HMG_box"/>
    <property type="match status" value="1"/>
</dbReference>
<reference evidence="11" key="1">
    <citation type="submission" date="2024-06" db="UniProtKB">
        <authorList>
            <consortium name="Ensembl"/>
        </authorList>
    </citation>
    <scope>IDENTIFICATION</scope>
</reference>
<dbReference type="GeneTree" id="ENSGT00950000183120"/>